<dbReference type="PROSITE" id="PS50046">
    <property type="entry name" value="PHYTOCHROME_2"/>
    <property type="match status" value="1"/>
</dbReference>
<comment type="catalytic activity">
    <reaction evidence="1">
        <text>ATP + protein L-histidine = ADP + protein N-phospho-L-histidine.</text>
        <dbReference type="EC" id="2.7.13.3"/>
    </reaction>
</comment>
<evidence type="ECO:0000313" key="13">
    <source>
        <dbReference type="EMBL" id="KAA5800906.1"/>
    </source>
</evidence>
<dbReference type="Gene3D" id="1.10.287.130">
    <property type="match status" value="1"/>
</dbReference>
<reference evidence="13 14" key="1">
    <citation type="submission" date="2019-09" db="EMBL/GenBank/DDBJ databases">
        <authorList>
            <person name="Kevbrin V."/>
            <person name="Grouzdev D.S."/>
        </authorList>
    </citation>
    <scope>NUCLEOTIDE SEQUENCE [LARGE SCALE GENOMIC DNA]</scope>
    <source>
        <strain evidence="13 14">G-192</strain>
    </source>
</reference>
<dbReference type="AlphaFoldDB" id="A0A5M6Z8F6"/>
<keyword evidence="6" id="KW-0418">Kinase</keyword>
<dbReference type="PROSITE" id="PS50110">
    <property type="entry name" value="RESPONSE_REGULATORY"/>
    <property type="match status" value="1"/>
</dbReference>
<dbReference type="Pfam" id="PF02518">
    <property type="entry name" value="HATPase_c"/>
    <property type="match status" value="1"/>
</dbReference>
<dbReference type="Pfam" id="PF01590">
    <property type="entry name" value="GAF"/>
    <property type="match status" value="1"/>
</dbReference>
<dbReference type="CDD" id="cd17546">
    <property type="entry name" value="REC_hyHK_CKI1_RcsC-like"/>
    <property type="match status" value="1"/>
</dbReference>
<gene>
    <name evidence="13" type="ORF">F1654_13785</name>
</gene>
<dbReference type="PRINTS" id="PR00344">
    <property type="entry name" value="BCTRLSENSOR"/>
</dbReference>
<dbReference type="InterPro" id="IPR001789">
    <property type="entry name" value="Sig_transdc_resp-reg_receiver"/>
</dbReference>
<sequence>MTDMTVVGDFTILIVSLVMAAVFLCVTRKLKRHHAGPRLIAAGQIGVAISALIDASEHFAGPVRDALGLSVDQTEAIAYAGYTISLVVLVIGFVRWIPLISRLDQEVAARTEAEASLQRALERSRQFNAGLEALGRAHMDEGWNAGRLVAEASRRVSHLMGATRVSVWRLDEDGQGLTCQYLYDAEKPAADGEKAGHRIERDINPAYFDVIESGRIVCVTDAFTDPITAAFGDEYLQPIGIHAILDAPIRTGRGVRGVLSCEHVGATRNWTPEEESFVAAVAQYVAVAYLADNAETLASELKSALKEARGASAAKSAFLANMSHELRTPLNGVLGMAQALDGPDLREADREKVGTIIESGQQLLGVLNDVLDLSKIEAGRVDITPEAADPGGLISATCDLFRDAASAKGLTLRCELEALPRTAVLDPLRVRQCLSNLIANAVKFTDSGAVSVTARAEPVMPDGWRIAITIADTGPGIPDDVQSRLFQRFSQADATSARRHGGAGLGLVIARELARRMGGDISVDSAPGEGARFTFSFRADVVGQSGADQPDAVNDLAVLAGAQVLLVDDNAINRLVARSFMETAGAQVTEAQGGQEALHLFAAHRFDLVLLDAHMPVMSGKETLRRLRTLPHGATPVVALTADAMQGDEARYLAMGMDGYVAKPVDKNALLTVSARLITAARAPRKDAEDGVKPSASTAG</sequence>
<proteinExistence type="inferred from homology"/>
<evidence type="ECO:0000256" key="4">
    <source>
        <dbReference type="ARBA" id="ARBA00022553"/>
    </source>
</evidence>
<dbReference type="CDD" id="cd16922">
    <property type="entry name" value="HATPase_EvgS-ArcB-TorS-like"/>
    <property type="match status" value="1"/>
</dbReference>
<evidence type="ECO:0000256" key="7">
    <source>
        <dbReference type="ARBA" id="ARBA00023012"/>
    </source>
</evidence>
<keyword evidence="9" id="KW-0812">Transmembrane</keyword>
<dbReference type="InterPro" id="IPR036097">
    <property type="entry name" value="HisK_dim/P_sf"/>
</dbReference>
<accession>A0A5M6Z8F6</accession>
<dbReference type="GO" id="GO:0000155">
    <property type="term" value="F:phosphorelay sensor kinase activity"/>
    <property type="evidence" value="ECO:0007669"/>
    <property type="project" value="InterPro"/>
</dbReference>
<dbReference type="Pfam" id="PF00512">
    <property type="entry name" value="HisKA"/>
    <property type="match status" value="1"/>
</dbReference>
<dbReference type="SMART" id="SM00387">
    <property type="entry name" value="HATPase_c"/>
    <property type="match status" value="1"/>
</dbReference>
<feature type="domain" description="Response regulatory" evidence="12">
    <location>
        <begin position="563"/>
        <end position="678"/>
    </location>
</feature>
<evidence type="ECO:0000313" key="14">
    <source>
        <dbReference type="Proteomes" id="UP000325122"/>
    </source>
</evidence>
<comment type="caution">
    <text evidence="13">The sequence shown here is derived from an EMBL/GenBank/DDBJ whole genome shotgun (WGS) entry which is preliminary data.</text>
</comment>
<dbReference type="InterPro" id="IPR005467">
    <property type="entry name" value="His_kinase_dom"/>
</dbReference>
<keyword evidence="9" id="KW-0472">Membrane</keyword>
<name>A0A5M6Z8F6_9PROT</name>
<feature type="domain" description="Histidine kinase" evidence="11">
    <location>
        <begin position="321"/>
        <end position="541"/>
    </location>
</feature>
<dbReference type="FunFam" id="3.30.565.10:FF:000010">
    <property type="entry name" value="Sensor histidine kinase RcsC"/>
    <property type="match status" value="1"/>
</dbReference>
<dbReference type="InterPro" id="IPR003594">
    <property type="entry name" value="HATPase_dom"/>
</dbReference>
<keyword evidence="4 8" id="KW-0597">Phosphoprotein</keyword>
<dbReference type="SMART" id="SM00448">
    <property type="entry name" value="REC"/>
    <property type="match status" value="1"/>
</dbReference>
<dbReference type="SMART" id="SM00065">
    <property type="entry name" value="GAF"/>
    <property type="match status" value="1"/>
</dbReference>
<comment type="similarity">
    <text evidence="2">In the N-terminal section; belongs to the phytochrome family.</text>
</comment>
<dbReference type="CDD" id="cd00082">
    <property type="entry name" value="HisKA"/>
    <property type="match status" value="1"/>
</dbReference>
<dbReference type="Proteomes" id="UP000325122">
    <property type="component" value="Unassembled WGS sequence"/>
</dbReference>
<dbReference type="PROSITE" id="PS50109">
    <property type="entry name" value="HIS_KIN"/>
    <property type="match status" value="1"/>
</dbReference>
<dbReference type="EMBL" id="VWOJ01000006">
    <property type="protein sequence ID" value="KAA5800906.1"/>
    <property type="molecule type" value="Genomic_DNA"/>
</dbReference>
<evidence type="ECO:0000256" key="6">
    <source>
        <dbReference type="ARBA" id="ARBA00022777"/>
    </source>
</evidence>
<dbReference type="SMART" id="SM00388">
    <property type="entry name" value="HisKA"/>
    <property type="match status" value="1"/>
</dbReference>
<evidence type="ECO:0000256" key="8">
    <source>
        <dbReference type="PROSITE-ProRule" id="PRU00169"/>
    </source>
</evidence>
<evidence type="ECO:0000256" key="9">
    <source>
        <dbReference type="SAM" id="Phobius"/>
    </source>
</evidence>
<keyword evidence="9" id="KW-1133">Transmembrane helix</keyword>
<dbReference type="EC" id="2.7.13.3" evidence="3"/>
<dbReference type="InterPro" id="IPR036890">
    <property type="entry name" value="HATPase_C_sf"/>
</dbReference>
<evidence type="ECO:0000256" key="2">
    <source>
        <dbReference type="ARBA" id="ARBA00006402"/>
    </source>
</evidence>
<feature type="modified residue" description="4-aspartylphosphate" evidence="8">
    <location>
        <position position="612"/>
    </location>
</feature>
<dbReference type="SUPFAM" id="SSF47384">
    <property type="entry name" value="Homodimeric domain of signal transducing histidine kinase"/>
    <property type="match status" value="1"/>
</dbReference>
<keyword evidence="5" id="KW-0808">Transferase</keyword>
<dbReference type="PANTHER" id="PTHR45339:SF3">
    <property type="entry name" value="HISTIDINE KINASE"/>
    <property type="match status" value="1"/>
</dbReference>
<dbReference type="InterPro" id="IPR016132">
    <property type="entry name" value="Phyto_chromo_attachment"/>
</dbReference>
<evidence type="ECO:0000256" key="3">
    <source>
        <dbReference type="ARBA" id="ARBA00012438"/>
    </source>
</evidence>
<feature type="transmembrane region" description="Helical" evidence="9">
    <location>
        <begin position="6"/>
        <end position="27"/>
    </location>
</feature>
<dbReference type="InterPro" id="IPR004358">
    <property type="entry name" value="Sig_transdc_His_kin-like_C"/>
</dbReference>
<dbReference type="InterPro" id="IPR003018">
    <property type="entry name" value="GAF"/>
</dbReference>
<evidence type="ECO:0000256" key="1">
    <source>
        <dbReference type="ARBA" id="ARBA00000085"/>
    </source>
</evidence>
<feature type="domain" description="Phytochrome chromophore attachment site" evidence="10">
    <location>
        <begin position="144"/>
        <end position="284"/>
    </location>
</feature>
<feature type="transmembrane region" description="Helical" evidence="9">
    <location>
        <begin position="76"/>
        <end position="97"/>
    </location>
</feature>
<dbReference type="SUPFAM" id="SSF52172">
    <property type="entry name" value="CheY-like"/>
    <property type="match status" value="1"/>
</dbReference>
<evidence type="ECO:0000259" key="12">
    <source>
        <dbReference type="PROSITE" id="PS50110"/>
    </source>
</evidence>
<dbReference type="InterPro" id="IPR011006">
    <property type="entry name" value="CheY-like_superfamily"/>
</dbReference>
<evidence type="ECO:0000256" key="5">
    <source>
        <dbReference type="ARBA" id="ARBA00022679"/>
    </source>
</evidence>
<dbReference type="RefSeq" id="WP_150024146.1">
    <property type="nucleotide sequence ID" value="NZ_VWOJ01000006.1"/>
</dbReference>
<dbReference type="Pfam" id="PF00072">
    <property type="entry name" value="Response_reg"/>
    <property type="match status" value="1"/>
</dbReference>
<evidence type="ECO:0000259" key="10">
    <source>
        <dbReference type="PROSITE" id="PS50046"/>
    </source>
</evidence>
<dbReference type="InterPro" id="IPR003661">
    <property type="entry name" value="HisK_dim/P_dom"/>
</dbReference>
<dbReference type="InterPro" id="IPR029016">
    <property type="entry name" value="GAF-like_dom_sf"/>
</dbReference>
<evidence type="ECO:0000259" key="11">
    <source>
        <dbReference type="PROSITE" id="PS50109"/>
    </source>
</evidence>
<protein>
    <recommendedName>
        <fullName evidence="3">histidine kinase</fullName>
        <ecNumber evidence="3">2.7.13.3</ecNumber>
    </recommendedName>
</protein>
<dbReference type="SUPFAM" id="SSF55874">
    <property type="entry name" value="ATPase domain of HSP90 chaperone/DNA topoisomerase II/histidine kinase"/>
    <property type="match status" value="1"/>
</dbReference>
<dbReference type="Gene3D" id="3.40.50.2300">
    <property type="match status" value="1"/>
</dbReference>
<dbReference type="Gene3D" id="3.30.565.10">
    <property type="entry name" value="Histidine kinase-like ATPase, C-terminal domain"/>
    <property type="match status" value="1"/>
</dbReference>
<dbReference type="PANTHER" id="PTHR45339">
    <property type="entry name" value="HYBRID SIGNAL TRANSDUCTION HISTIDINE KINASE J"/>
    <property type="match status" value="1"/>
</dbReference>
<organism evidence="13 14">
    <name type="scientific">Alkalicaulis satelles</name>
    <dbReference type="NCBI Taxonomy" id="2609175"/>
    <lineage>
        <taxon>Bacteria</taxon>
        <taxon>Pseudomonadati</taxon>
        <taxon>Pseudomonadota</taxon>
        <taxon>Alphaproteobacteria</taxon>
        <taxon>Maricaulales</taxon>
        <taxon>Maricaulaceae</taxon>
        <taxon>Alkalicaulis</taxon>
    </lineage>
</organism>
<dbReference type="Gene3D" id="3.30.450.40">
    <property type="match status" value="1"/>
</dbReference>
<dbReference type="SUPFAM" id="SSF55781">
    <property type="entry name" value="GAF domain-like"/>
    <property type="match status" value="1"/>
</dbReference>
<keyword evidence="14" id="KW-1185">Reference proteome</keyword>
<keyword evidence="7" id="KW-0902">Two-component regulatory system</keyword>